<gene>
    <name evidence="2" type="ORF">CCS01_20855</name>
</gene>
<evidence type="ECO:0000256" key="1">
    <source>
        <dbReference type="SAM" id="MobiDB-lite"/>
    </source>
</evidence>
<comment type="caution">
    <text evidence="2">The sequence shown here is derived from an EMBL/GenBank/DDBJ whole genome shotgun (WGS) entry which is preliminary data.</text>
</comment>
<feature type="region of interest" description="Disordered" evidence="1">
    <location>
        <begin position="78"/>
        <end position="100"/>
    </location>
</feature>
<evidence type="ECO:0000313" key="3">
    <source>
        <dbReference type="Proteomes" id="UP000239724"/>
    </source>
</evidence>
<keyword evidence="3" id="KW-1185">Reference proteome</keyword>
<accession>A0A2S6N4Y0</accession>
<reference evidence="2 3" key="1">
    <citation type="journal article" date="2018" name="Arch. Microbiol.">
        <title>New insights into the metabolic potential of the phototrophic purple bacterium Rhodopila globiformis DSM 161(T) from its draft genome sequence and evidence for a vanadium-dependent nitrogenase.</title>
        <authorList>
            <person name="Imhoff J.F."/>
            <person name="Rahn T."/>
            <person name="Kunzel S."/>
            <person name="Neulinger S.C."/>
        </authorList>
    </citation>
    <scope>NUCLEOTIDE SEQUENCE [LARGE SCALE GENOMIC DNA]</scope>
    <source>
        <strain evidence="2 3">DSM 161</strain>
    </source>
</reference>
<organism evidence="2 3">
    <name type="scientific">Rhodopila globiformis</name>
    <name type="common">Rhodopseudomonas globiformis</name>
    <dbReference type="NCBI Taxonomy" id="1071"/>
    <lineage>
        <taxon>Bacteria</taxon>
        <taxon>Pseudomonadati</taxon>
        <taxon>Pseudomonadota</taxon>
        <taxon>Alphaproteobacteria</taxon>
        <taxon>Acetobacterales</taxon>
        <taxon>Acetobacteraceae</taxon>
        <taxon>Rhodopila</taxon>
    </lineage>
</organism>
<proteinExistence type="predicted"/>
<dbReference type="EMBL" id="NHRY01000223">
    <property type="protein sequence ID" value="PPQ29648.1"/>
    <property type="molecule type" value="Genomic_DNA"/>
</dbReference>
<protein>
    <submittedName>
        <fullName evidence="2">Uncharacterized protein</fullName>
    </submittedName>
</protein>
<dbReference type="AlphaFoldDB" id="A0A2S6N4Y0"/>
<evidence type="ECO:0000313" key="2">
    <source>
        <dbReference type="EMBL" id="PPQ29648.1"/>
    </source>
</evidence>
<name>A0A2S6N4Y0_RHOGL</name>
<feature type="compositionally biased region" description="Basic and acidic residues" evidence="1">
    <location>
        <begin position="1"/>
        <end position="11"/>
    </location>
</feature>
<sequence>MRGGLPERTRAEAAATGSAVPRRRHLLRAAPVGGALPAAAQAGAAPPANDGHTVMDARKDLAAADRPGPDTVSVINVGADRRRWQGGQGTNGAGRRRSAARTVALIRI</sequence>
<feature type="region of interest" description="Disordered" evidence="1">
    <location>
        <begin position="1"/>
        <end position="23"/>
    </location>
</feature>
<dbReference type="Proteomes" id="UP000239724">
    <property type="component" value="Unassembled WGS sequence"/>
</dbReference>